<protein>
    <submittedName>
        <fullName evidence="1">Uncharacterized protein</fullName>
    </submittedName>
</protein>
<gene>
    <name evidence="1" type="ORF">GSY69_12135</name>
</gene>
<organism evidence="1 2">
    <name type="scientific">Brevibacterium rongguiense</name>
    <dbReference type="NCBI Taxonomy" id="2695267"/>
    <lineage>
        <taxon>Bacteria</taxon>
        <taxon>Bacillati</taxon>
        <taxon>Actinomycetota</taxon>
        <taxon>Actinomycetes</taxon>
        <taxon>Micrococcales</taxon>
        <taxon>Brevibacteriaceae</taxon>
        <taxon>Brevibacterium</taxon>
    </lineage>
</organism>
<sequence>MAIGVAAHVAGIEFAVSSGTILLLVAANRAGAAAVLGSRTAALEEAPRAPHRAR</sequence>
<keyword evidence="2" id="KW-1185">Reference proteome</keyword>
<reference evidence="1 2" key="1">
    <citation type="submission" date="2020-01" db="EMBL/GenBank/DDBJ databases">
        <authorList>
            <person name="Deng T."/>
        </authorList>
    </citation>
    <scope>NUCLEOTIDE SEQUENCE [LARGE SCALE GENOMIC DNA]</scope>
    <source>
        <strain evidence="1 2">5221</strain>
    </source>
</reference>
<proteinExistence type="predicted"/>
<dbReference type="AlphaFoldDB" id="A0A6N9H9N4"/>
<evidence type="ECO:0000313" key="2">
    <source>
        <dbReference type="Proteomes" id="UP000469215"/>
    </source>
</evidence>
<evidence type="ECO:0000313" key="1">
    <source>
        <dbReference type="EMBL" id="MYM20685.1"/>
    </source>
</evidence>
<accession>A0A6N9H9N4</accession>
<name>A0A6N9H9N4_9MICO</name>
<dbReference type="Proteomes" id="UP000469215">
    <property type="component" value="Unassembled WGS sequence"/>
</dbReference>
<dbReference type="EMBL" id="WWEQ01000068">
    <property type="protein sequence ID" value="MYM20685.1"/>
    <property type="molecule type" value="Genomic_DNA"/>
</dbReference>
<comment type="caution">
    <text evidence="1">The sequence shown here is derived from an EMBL/GenBank/DDBJ whole genome shotgun (WGS) entry which is preliminary data.</text>
</comment>
<dbReference type="RefSeq" id="WP_160954099.1">
    <property type="nucleotide sequence ID" value="NZ_WWEQ01000068.1"/>
</dbReference>